<sequence>MSAMPYAKVHILKLKLTDRGSSHPPEKRFGKKREDVYERDIQRREERKGLNRRTPEHLLISDVSISKERVTHYFDEYFLRTEEDSVNTRNLAYSKSHLSKSIVKESPAI</sequence>
<accession>A0A7I8LCZ2</accession>
<reference evidence="2" key="1">
    <citation type="submission" date="2020-02" db="EMBL/GenBank/DDBJ databases">
        <authorList>
            <person name="Scholz U."/>
            <person name="Mascher M."/>
            <person name="Fiebig A."/>
        </authorList>
    </citation>
    <scope>NUCLEOTIDE SEQUENCE</scope>
</reference>
<dbReference type="EMBL" id="LR746277">
    <property type="protein sequence ID" value="CAA7407897.1"/>
    <property type="molecule type" value="Genomic_DNA"/>
</dbReference>
<evidence type="ECO:0000313" key="3">
    <source>
        <dbReference type="Proteomes" id="UP000663760"/>
    </source>
</evidence>
<dbReference type="OrthoDB" id="1700004at2759"/>
<evidence type="ECO:0000313" key="2">
    <source>
        <dbReference type="EMBL" id="CAA7407897.1"/>
    </source>
</evidence>
<gene>
    <name evidence="2" type="ORF">SI8410_14018575</name>
</gene>
<name>A0A7I8LCZ2_SPIIN</name>
<dbReference type="AlphaFoldDB" id="A0A7I8LCZ2"/>
<proteinExistence type="predicted"/>
<evidence type="ECO:0000256" key="1">
    <source>
        <dbReference type="SAM" id="MobiDB-lite"/>
    </source>
</evidence>
<feature type="region of interest" description="Disordered" evidence="1">
    <location>
        <begin position="17"/>
        <end position="52"/>
    </location>
</feature>
<keyword evidence="3" id="KW-1185">Reference proteome</keyword>
<dbReference type="Proteomes" id="UP000663760">
    <property type="component" value="Chromosome 14"/>
</dbReference>
<protein>
    <submittedName>
        <fullName evidence="2">Uncharacterized protein</fullName>
    </submittedName>
</protein>
<organism evidence="2 3">
    <name type="scientific">Spirodela intermedia</name>
    <name type="common">Intermediate duckweed</name>
    <dbReference type="NCBI Taxonomy" id="51605"/>
    <lineage>
        <taxon>Eukaryota</taxon>
        <taxon>Viridiplantae</taxon>
        <taxon>Streptophyta</taxon>
        <taxon>Embryophyta</taxon>
        <taxon>Tracheophyta</taxon>
        <taxon>Spermatophyta</taxon>
        <taxon>Magnoliopsida</taxon>
        <taxon>Liliopsida</taxon>
        <taxon>Araceae</taxon>
        <taxon>Lemnoideae</taxon>
        <taxon>Spirodela</taxon>
    </lineage>
</organism>